<sequence>MKRPPRLLGPLAAASALAAALLGGCASPSSLVVRGQATPGGPPVELVGDFDTAWYRTDDPNQATFVLLDGPPERPRQAAVIELFWRPRSGLTPVEPAATNMTVTHLVFAQRSAELGPGVDAGDRGELGVYAGAGFLFPRKPLGGRTLVAGVWDASLRLETRSEGFVDLLGLARMTGTFTATRDEGRVDELLRELSLETRDRLGFPRPLR</sequence>
<accession>I0IJ31</accession>
<keyword evidence="3" id="KW-1185">Reference proteome</keyword>
<dbReference type="STRING" id="1142394.PSMK_31100"/>
<dbReference type="OrthoDB" id="9867334at2"/>
<evidence type="ECO:0000313" key="2">
    <source>
        <dbReference type="EMBL" id="BAM05269.1"/>
    </source>
</evidence>
<feature type="chain" id="PRO_5003629782" description="Lipoprotein" evidence="1">
    <location>
        <begin position="19"/>
        <end position="209"/>
    </location>
</feature>
<dbReference type="EMBL" id="AP012338">
    <property type="protein sequence ID" value="BAM05269.1"/>
    <property type="molecule type" value="Genomic_DNA"/>
</dbReference>
<dbReference type="KEGG" id="phm:PSMK_31100"/>
<organism evidence="2 3">
    <name type="scientific">Phycisphaera mikurensis (strain NBRC 102666 / KCTC 22515 / FYK2301M01)</name>
    <dbReference type="NCBI Taxonomy" id="1142394"/>
    <lineage>
        <taxon>Bacteria</taxon>
        <taxon>Pseudomonadati</taxon>
        <taxon>Planctomycetota</taxon>
        <taxon>Phycisphaerae</taxon>
        <taxon>Phycisphaerales</taxon>
        <taxon>Phycisphaeraceae</taxon>
        <taxon>Phycisphaera</taxon>
    </lineage>
</organism>
<dbReference type="PROSITE" id="PS51257">
    <property type="entry name" value="PROKAR_LIPOPROTEIN"/>
    <property type="match status" value="1"/>
</dbReference>
<protein>
    <recommendedName>
        <fullName evidence="4">Lipoprotein</fullName>
    </recommendedName>
</protein>
<dbReference type="RefSeq" id="WP_014438473.1">
    <property type="nucleotide sequence ID" value="NC_017080.1"/>
</dbReference>
<dbReference type="HOGENOM" id="CLU_1314460_0_0_0"/>
<dbReference type="AlphaFoldDB" id="I0IJ31"/>
<proteinExistence type="predicted"/>
<name>I0IJ31_PHYMF</name>
<evidence type="ECO:0000313" key="3">
    <source>
        <dbReference type="Proteomes" id="UP000007881"/>
    </source>
</evidence>
<reference evidence="2 3" key="1">
    <citation type="submission" date="2012-02" db="EMBL/GenBank/DDBJ databases">
        <title>Complete genome sequence of Phycisphaera mikurensis NBRC 102666.</title>
        <authorList>
            <person name="Ankai A."/>
            <person name="Hosoyama A."/>
            <person name="Terui Y."/>
            <person name="Sekine M."/>
            <person name="Fukai R."/>
            <person name="Kato Y."/>
            <person name="Nakamura S."/>
            <person name="Yamada-Narita S."/>
            <person name="Kawakoshi A."/>
            <person name="Fukunaga Y."/>
            <person name="Yamazaki S."/>
            <person name="Fujita N."/>
        </authorList>
    </citation>
    <scope>NUCLEOTIDE SEQUENCE [LARGE SCALE GENOMIC DNA]</scope>
    <source>
        <strain evidence="3">NBRC 102666 / KCTC 22515 / FYK2301M01</strain>
    </source>
</reference>
<gene>
    <name evidence="2" type="ordered locus">PSMK_31100</name>
</gene>
<feature type="signal peptide" evidence="1">
    <location>
        <begin position="1"/>
        <end position="18"/>
    </location>
</feature>
<dbReference type="Proteomes" id="UP000007881">
    <property type="component" value="Chromosome"/>
</dbReference>
<evidence type="ECO:0008006" key="4">
    <source>
        <dbReference type="Google" id="ProtNLM"/>
    </source>
</evidence>
<keyword evidence="1" id="KW-0732">Signal</keyword>
<evidence type="ECO:0000256" key="1">
    <source>
        <dbReference type="SAM" id="SignalP"/>
    </source>
</evidence>